<evidence type="ECO:0000313" key="2">
    <source>
        <dbReference type="Proteomes" id="UP000244441"/>
    </source>
</evidence>
<protein>
    <submittedName>
        <fullName evidence="1">Uncharacterized protein</fullName>
    </submittedName>
</protein>
<accession>A0A2S0VVT4</accession>
<gene>
    <name evidence="1" type="ORF">C2869_18670</name>
</gene>
<dbReference type="Pfam" id="PF15575">
    <property type="entry name" value="Imm49"/>
    <property type="match status" value="1"/>
</dbReference>
<dbReference type="KEGG" id="cate:C2869_18670"/>
<organism evidence="1 2">
    <name type="scientific">Saccharobesus litoralis</name>
    <dbReference type="NCBI Taxonomy" id="2172099"/>
    <lineage>
        <taxon>Bacteria</taxon>
        <taxon>Pseudomonadati</taxon>
        <taxon>Pseudomonadota</taxon>
        <taxon>Gammaproteobacteria</taxon>
        <taxon>Alteromonadales</taxon>
        <taxon>Alteromonadaceae</taxon>
        <taxon>Saccharobesus</taxon>
    </lineage>
</organism>
<keyword evidence="2" id="KW-1185">Reference proteome</keyword>
<dbReference type="AlphaFoldDB" id="A0A2S0VVT4"/>
<name>A0A2S0VVT4_9ALTE</name>
<dbReference type="RefSeq" id="WP_108604368.1">
    <property type="nucleotide sequence ID" value="NZ_CP026604.1"/>
</dbReference>
<reference evidence="1 2" key="1">
    <citation type="submission" date="2018-01" db="EMBL/GenBank/DDBJ databases">
        <title>Genome sequence of a Cantenovulum-like bacteria.</title>
        <authorList>
            <person name="Tan W.R."/>
            <person name="Lau N.-S."/>
            <person name="Go F."/>
            <person name="Amirul A.-A.A."/>
        </authorList>
    </citation>
    <scope>NUCLEOTIDE SEQUENCE [LARGE SCALE GENOMIC DNA]</scope>
    <source>
        <strain evidence="1 2">CCB-QB4</strain>
    </source>
</reference>
<sequence>MINSHFPYKKPKVMYEIAMEDYSGTWKSRYPKNYIKGQGANNGAFSSSEDFYEYFSSCFIANEHNDSVKFLKLSHQLCQTYYYLALNQGSEYTFYIDGANFNAVGKKTFKSTSVKPWSQALALAMMARDKAAIDNLCQYKVENFFHPQVEFLPFHTAFCNFFKGVFDAEADLKVLLAEVMRLSEPDLIPARRQSYIYHVCMPFINVLLAILYGHEGEYHKRLTKALADSRKHFGDKQREQLAEGWVPPFLCAAAVLAYDKHGFKMPEPNAYIPEWLAYGDFDYSDFNPVVNIVPPAEAYVDKPIYIEKDVSFELKSDTNRKRTALAKAAKQFLKDNELPSEEFAIDFLGEDGYLAAYSLRPITIKHFDDWLPDIKQKWQQKMSEVMGDNPDTQVVIK</sequence>
<dbReference type="InterPro" id="IPR029074">
    <property type="entry name" value="Imm49"/>
</dbReference>
<dbReference type="OrthoDB" id="6379120at2"/>
<proteinExistence type="predicted"/>
<evidence type="ECO:0000313" key="1">
    <source>
        <dbReference type="EMBL" id="AWB68305.1"/>
    </source>
</evidence>
<dbReference type="EMBL" id="CP026604">
    <property type="protein sequence ID" value="AWB68305.1"/>
    <property type="molecule type" value="Genomic_DNA"/>
</dbReference>
<dbReference type="Proteomes" id="UP000244441">
    <property type="component" value="Chromosome"/>
</dbReference>